<feature type="transmembrane region" description="Helical" evidence="8">
    <location>
        <begin position="206"/>
        <end position="228"/>
    </location>
</feature>
<keyword evidence="5 8" id="KW-1133">Transmembrane helix</keyword>
<feature type="transmembrane region" description="Helical" evidence="8">
    <location>
        <begin position="50"/>
        <end position="72"/>
    </location>
</feature>
<dbReference type="EMBL" id="MN740903">
    <property type="protein sequence ID" value="QHU17383.1"/>
    <property type="molecule type" value="Genomic_DNA"/>
</dbReference>
<evidence type="ECO:0000256" key="3">
    <source>
        <dbReference type="ARBA" id="ARBA00022679"/>
    </source>
</evidence>
<dbReference type="GO" id="GO:0030148">
    <property type="term" value="P:sphingolipid biosynthetic process"/>
    <property type="evidence" value="ECO:0007669"/>
    <property type="project" value="TreeGrafter"/>
</dbReference>
<evidence type="ECO:0000256" key="4">
    <source>
        <dbReference type="ARBA" id="ARBA00022692"/>
    </source>
</evidence>
<dbReference type="GO" id="GO:0034625">
    <property type="term" value="P:fatty acid elongation, monounsaturated fatty acid"/>
    <property type="evidence" value="ECO:0007669"/>
    <property type="project" value="TreeGrafter"/>
</dbReference>
<keyword evidence="7 8" id="KW-0472">Membrane</keyword>
<sequence length="241" mass="27969">MHHFTAPLCGTLFYMYVSQMLKMMYIESPFKHSNDTVKSLCESCFRGFSIAHNALLSGFSFYICSSLVNVVAQQGMVIRSGHFMSQPDVKNLILWFYLSKYYEYFDTFLLYMKGRNPIFLQKYHHVGAVICWHLCYTYDVDMIIYGTILNSGVHTVMYAYYLATLFKWDIRGMRMYITSGQMIQLGTGAIAGAYCYMPPVESWQNYSVILLFDAYIVGLMVMFGQFMVNNYVVKKETIKQA</sequence>
<dbReference type="Pfam" id="PF01151">
    <property type="entry name" value="ELO"/>
    <property type="match status" value="1"/>
</dbReference>
<dbReference type="GO" id="GO:0042761">
    <property type="term" value="P:very long-chain fatty acid biosynthetic process"/>
    <property type="evidence" value="ECO:0007669"/>
    <property type="project" value="TreeGrafter"/>
</dbReference>
<feature type="transmembrane region" description="Helical" evidence="8">
    <location>
        <begin position="175"/>
        <end position="194"/>
    </location>
</feature>
<evidence type="ECO:0008006" key="10">
    <source>
        <dbReference type="Google" id="ProtNLM"/>
    </source>
</evidence>
<feature type="transmembrane region" description="Helical" evidence="8">
    <location>
        <begin position="142"/>
        <end position="163"/>
    </location>
</feature>
<evidence type="ECO:0000256" key="1">
    <source>
        <dbReference type="ARBA" id="ARBA00004141"/>
    </source>
</evidence>
<dbReference type="PANTHER" id="PTHR11157">
    <property type="entry name" value="FATTY ACID ACYL TRANSFERASE-RELATED"/>
    <property type="match status" value="1"/>
</dbReference>
<dbReference type="GO" id="GO:0009922">
    <property type="term" value="F:fatty acid elongase activity"/>
    <property type="evidence" value="ECO:0007669"/>
    <property type="project" value="InterPro"/>
</dbReference>
<feature type="transmembrane region" description="Helical" evidence="8">
    <location>
        <begin position="92"/>
        <end position="112"/>
    </location>
</feature>
<name>A0A6C0KJC3_9ZZZZ</name>
<protein>
    <recommendedName>
        <fullName evidence="10">Very-long-chain 3-oxoacyl-CoA synthase</fullName>
    </recommendedName>
</protein>
<organism evidence="9">
    <name type="scientific">viral metagenome</name>
    <dbReference type="NCBI Taxonomy" id="1070528"/>
    <lineage>
        <taxon>unclassified sequences</taxon>
        <taxon>metagenomes</taxon>
        <taxon>organismal metagenomes</taxon>
    </lineage>
</organism>
<dbReference type="AlphaFoldDB" id="A0A6C0KJC3"/>
<comment type="subcellular location">
    <subcellularLocation>
        <location evidence="1">Membrane</location>
        <topology evidence="1">Multi-pass membrane protein</topology>
    </subcellularLocation>
</comment>
<keyword evidence="6" id="KW-0443">Lipid metabolism</keyword>
<keyword evidence="3" id="KW-0808">Transferase</keyword>
<evidence type="ECO:0000256" key="2">
    <source>
        <dbReference type="ARBA" id="ARBA00022516"/>
    </source>
</evidence>
<evidence type="ECO:0000256" key="8">
    <source>
        <dbReference type="SAM" id="Phobius"/>
    </source>
</evidence>
<dbReference type="GO" id="GO:0019367">
    <property type="term" value="P:fatty acid elongation, saturated fatty acid"/>
    <property type="evidence" value="ECO:0007669"/>
    <property type="project" value="TreeGrafter"/>
</dbReference>
<evidence type="ECO:0000256" key="6">
    <source>
        <dbReference type="ARBA" id="ARBA00023098"/>
    </source>
</evidence>
<dbReference type="GO" id="GO:0005789">
    <property type="term" value="C:endoplasmic reticulum membrane"/>
    <property type="evidence" value="ECO:0007669"/>
    <property type="project" value="TreeGrafter"/>
</dbReference>
<evidence type="ECO:0000256" key="5">
    <source>
        <dbReference type="ARBA" id="ARBA00022989"/>
    </source>
</evidence>
<dbReference type="InterPro" id="IPR002076">
    <property type="entry name" value="ELO_fam"/>
</dbReference>
<evidence type="ECO:0000313" key="9">
    <source>
        <dbReference type="EMBL" id="QHU17383.1"/>
    </source>
</evidence>
<keyword evidence="2" id="KW-0444">Lipid biosynthesis</keyword>
<accession>A0A6C0KJC3</accession>
<dbReference type="GO" id="GO:0034626">
    <property type="term" value="P:fatty acid elongation, polyunsaturated fatty acid"/>
    <property type="evidence" value="ECO:0007669"/>
    <property type="project" value="TreeGrafter"/>
</dbReference>
<proteinExistence type="predicted"/>
<evidence type="ECO:0000256" key="7">
    <source>
        <dbReference type="ARBA" id="ARBA00023136"/>
    </source>
</evidence>
<dbReference type="PANTHER" id="PTHR11157:SF126">
    <property type="entry name" value="ELONGATION OF VERY LONG CHAIN FATTY ACIDS PROTEIN"/>
    <property type="match status" value="1"/>
</dbReference>
<keyword evidence="4 8" id="KW-0812">Transmembrane</keyword>
<reference evidence="9" key="1">
    <citation type="journal article" date="2020" name="Nature">
        <title>Giant virus diversity and host interactions through global metagenomics.</title>
        <authorList>
            <person name="Schulz F."/>
            <person name="Roux S."/>
            <person name="Paez-Espino D."/>
            <person name="Jungbluth S."/>
            <person name="Walsh D.A."/>
            <person name="Denef V.J."/>
            <person name="McMahon K.D."/>
            <person name="Konstantinidis K.T."/>
            <person name="Eloe-Fadrosh E.A."/>
            <person name="Kyrpides N.C."/>
            <person name="Woyke T."/>
        </authorList>
    </citation>
    <scope>NUCLEOTIDE SEQUENCE</scope>
    <source>
        <strain evidence="9">GVMAG-S-3300012000-57</strain>
    </source>
</reference>